<dbReference type="Gene3D" id="3.30.465.10">
    <property type="match status" value="1"/>
</dbReference>
<evidence type="ECO:0000259" key="3">
    <source>
        <dbReference type="PROSITE" id="PS51387"/>
    </source>
</evidence>
<dbReference type="InterPro" id="IPR016169">
    <property type="entry name" value="FAD-bd_PCMH_sub2"/>
</dbReference>
<proteinExistence type="predicted"/>
<dbReference type="Pfam" id="PF01565">
    <property type="entry name" value="FAD_binding_4"/>
    <property type="match status" value="1"/>
</dbReference>
<keyword evidence="4" id="KW-0560">Oxidoreductase</keyword>
<dbReference type="PROSITE" id="PS51387">
    <property type="entry name" value="FAD_PCMH"/>
    <property type="match status" value="1"/>
</dbReference>
<dbReference type="GO" id="GO:0071949">
    <property type="term" value="F:FAD binding"/>
    <property type="evidence" value="ECO:0007669"/>
    <property type="project" value="InterPro"/>
</dbReference>
<dbReference type="RefSeq" id="WP_212674595.1">
    <property type="nucleotide sequence ID" value="NZ_JAGSPJ010000002.1"/>
</dbReference>
<accession>A0A941E1V2</accession>
<dbReference type="EC" id="1.1.99.14" evidence="4"/>
<name>A0A941E1V2_9BURK</name>
<dbReference type="InterPro" id="IPR016166">
    <property type="entry name" value="FAD-bd_PCMH"/>
</dbReference>
<organism evidence="4 5">
    <name type="scientific">Undibacterium fentianense</name>
    <dbReference type="NCBI Taxonomy" id="2828728"/>
    <lineage>
        <taxon>Bacteria</taxon>
        <taxon>Pseudomonadati</taxon>
        <taxon>Pseudomonadota</taxon>
        <taxon>Betaproteobacteria</taxon>
        <taxon>Burkholderiales</taxon>
        <taxon>Oxalobacteraceae</taxon>
        <taxon>Undibacterium</taxon>
    </lineage>
</organism>
<evidence type="ECO:0000256" key="2">
    <source>
        <dbReference type="ARBA" id="ARBA00022827"/>
    </source>
</evidence>
<dbReference type="GO" id="GO:0019154">
    <property type="term" value="F:glycolate dehydrogenase activity"/>
    <property type="evidence" value="ECO:0007669"/>
    <property type="project" value="UniProtKB-EC"/>
</dbReference>
<feature type="domain" description="FAD-binding PCMH-type" evidence="3">
    <location>
        <begin position="1"/>
        <end position="170"/>
    </location>
</feature>
<dbReference type="InterPro" id="IPR006094">
    <property type="entry name" value="Oxid_FAD_bind_N"/>
</dbReference>
<dbReference type="Proteomes" id="UP000678545">
    <property type="component" value="Unassembled WGS sequence"/>
</dbReference>
<evidence type="ECO:0000313" key="4">
    <source>
        <dbReference type="EMBL" id="MBR7799436.1"/>
    </source>
</evidence>
<protein>
    <submittedName>
        <fullName evidence="4">Glycolate oxidase subunit GlcE</fullName>
        <ecNumber evidence="4">1.1.99.14</ecNumber>
    </submittedName>
</protein>
<dbReference type="InterPro" id="IPR016164">
    <property type="entry name" value="FAD-linked_Oxase-like_C"/>
</dbReference>
<dbReference type="EMBL" id="JAGSPJ010000002">
    <property type="protein sequence ID" value="MBR7799436.1"/>
    <property type="molecule type" value="Genomic_DNA"/>
</dbReference>
<keyword evidence="1" id="KW-0285">Flavoprotein</keyword>
<evidence type="ECO:0000313" key="5">
    <source>
        <dbReference type="Proteomes" id="UP000678545"/>
    </source>
</evidence>
<dbReference type="NCBIfam" id="NF008439">
    <property type="entry name" value="PRK11282.1"/>
    <property type="match status" value="1"/>
</dbReference>
<dbReference type="PANTHER" id="PTHR11748:SF103">
    <property type="entry name" value="GLYCOLATE OXIDASE SUBUNIT GLCE"/>
    <property type="match status" value="1"/>
</dbReference>
<gene>
    <name evidence="4" type="primary">glcE</name>
    <name evidence="4" type="ORF">KDM90_05430</name>
</gene>
<dbReference type="AlphaFoldDB" id="A0A941E1V2"/>
<keyword evidence="5" id="KW-1185">Reference proteome</keyword>
<comment type="caution">
    <text evidence="4">The sequence shown here is derived from an EMBL/GenBank/DDBJ whole genome shotgun (WGS) entry which is preliminary data.</text>
</comment>
<dbReference type="InterPro" id="IPR036318">
    <property type="entry name" value="FAD-bd_PCMH-like_sf"/>
</dbReference>
<reference evidence="4" key="1">
    <citation type="submission" date="2021-04" db="EMBL/GenBank/DDBJ databases">
        <title>novel species isolated from subtropical streams in China.</title>
        <authorList>
            <person name="Lu H."/>
        </authorList>
    </citation>
    <scope>NUCLEOTIDE SEQUENCE</scope>
    <source>
        <strain evidence="4">FT137W</strain>
    </source>
</reference>
<keyword evidence="2" id="KW-0274">FAD</keyword>
<sequence>MNSVLQAFREQILQANKESSPLRIQGSGSKQWYGKPVYGEVLDTRLYSGVIAYEPTELYITVRAGTPLIEVEKVLQERGQMLAFEPPHFGENATVGGMLAAGFSGPRRAYGGAVRDFVLGITMMNAQGECLKFGGQVMKNVAGFDVSRLLVGSLGVLGLILDITLKVMPRPQRETSLVFAMSEPDALRQLNRWAAQALPITGSVFHAGRLVLRLSGSESALRYARHRLGGIEFDLADAFWLQIREQQHHFFMAEEGLALLRLSMPSTAPSIPTRAKTLIEWGGAQRWVWTHESIDTIRERVKNVGGHVTQFRYANHQQPVFEPMETALQKVHLRIKHAFDPNGIFNRGQLFSDC</sequence>
<dbReference type="SUPFAM" id="SSF56176">
    <property type="entry name" value="FAD-binding/transporter-associated domain-like"/>
    <property type="match status" value="1"/>
</dbReference>
<dbReference type="SUPFAM" id="SSF55103">
    <property type="entry name" value="FAD-linked oxidases, C-terminal domain"/>
    <property type="match status" value="1"/>
</dbReference>
<dbReference type="PANTHER" id="PTHR11748">
    <property type="entry name" value="D-LACTATE DEHYDROGENASE"/>
    <property type="match status" value="1"/>
</dbReference>
<evidence type="ECO:0000256" key="1">
    <source>
        <dbReference type="ARBA" id="ARBA00022630"/>
    </source>
</evidence>